<feature type="domain" description="HAMP" evidence="2">
    <location>
        <begin position="189"/>
        <end position="244"/>
    </location>
</feature>
<dbReference type="SMART" id="SM00267">
    <property type="entry name" value="GGDEF"/>
    <property type="match status" value="1"/>
</dbReference>
<comment type="caution">
    <text evidence="4">The sequence shown here is derived from an EMBL/GenBank/DDBJ whole genome shotgun (WGS) entry which is preliminary data.</text>
</comment>
<protein>
    <recommendedName>
        <fullName evidence="5">GGDEF domain-containing protein</fullName>
    </recommendedName>
</protein>
<evidence type="ECO:0000259" key="3">
    <source>
        <dbReference type="PROSITE" id="PS50887"/>
    </source>
</evidence>
<dbReference type="NCBIfam" id="TIGR00254">
    <property type="entry name" value="GGDEF"/>
    <property type="match status" value="1"/>
</dbReference>
<feature type="transmembrane region" description="Helical" evidence="1">
    <location>
        <begin position="28"/>
        <end position="49"/>
    </location>
</feature>
<dbReference type="Gene3D" id="3.30.70.270">
    <property type="match status" value="1"/>
</dbReference>
<dbReference type="PROSITE" id="PS50887">
    <property type="entry name" value="GGDEF"/>
    <property type="match status" value="1"/>
</dbReference>
<feature type="domain" description="GGDEF" evidence="3">
    <location>
        <begin position="309"/>
        <end position="439"/>
    </location>
</feature>
<evidence type="ECO:0000256" key="1">
    <source>
        <dbReference type="SAM" id="Phobius"/>
    </source>
</evidence>
<dbReference type="InterPro" id="IPR029787">
    <property type="entry name" value="Nucleotide_cyclase"/>
</dbReference>
<dbReference type="CDD" id="cd01949">
    <property type="entry name" value="GGDEF"/>
    <property type="match status" value="1"/>
</dbReference>
<evidence type="ECO:0000259" key="2">
    <source>
        <dbReference type="PROSITE" id="PS50885"/>
    </source>
</evidence>
<dbReference type="InterPro" id="IPR043128">
    <property type="entry name" value="Rev_trsase/Diguanyl_cyclase"/>
</dbReference>
<evidence type="ECO:0008006" key="5">
    <source>
        <dbReference type="Google" id="ProtNLM"/>
    </source>
</evidence>
<dbReference type="SUPFAM" id="SSF55073">
    <property type="entry name" value="Nucleotide cyclase"/>
    <property type="match status" value="1"/>
</dbReference>
<dbReference type="InterPro" id="IPR050469">
    <property type="entry name" value="Diguanylate_Cyclase"/>
</dbReference>
<gene>
    <name evidence="4" type="ORF">LCGC14_0138980</name>
</gene>
<keyword evidence="1" id="KW-0472">Membrane</keyword>
<sequence>MALDRSRTDGAFLVLTKFLRPNNLSQKMMRVIFSIYLGVTLLITSLQFLTEYLKTQDSIVQELKQLEETVREPISTSLWQYNESQLDVLIDGLLKTPIIVGVDIQDTNSIDIVSKRSAVVPSLPVSVFETRSDLYWTLNERDIFLGSLTLYSSSQVVLDRVLFGFSLIAITAIIKLFVLFYLFIWAFDRYLAVPLKELMSQVDEVQLSQNAGKRIDLSNLEDNELHQLQGHMNRMLAAMESDRQRLLESEKAKRSWLEQAVAERTEELQVSNDKLKDLAARDSLTGVLNRGAFIDTAQQLLALAQRRKKVSSFMLLDLDNFKNINDTHGHFVGDQVLIHFTQTIQSLLRKSDLTGRVGGEEFAVFLNDTGVDDAYRLADKIRTAIASSVLDIDGAAVSYTVSIGVDSSQAEDQSISELFKRADLKLYAAKDKGRNRVEK</sequence>
<dbReference type="GO" id="GO:0016020">
    <property type="term" value="C:membrane"/>
    <property type="evidence" value="ECO:0007669"/>
    <property type="project" value="InterPro"/>
</dbReference>
<accession>A0A0F9V1G8</accession>
<dbReference type="PANTHER" id="PTHR45138:SF9">
    <property type="entry name" value="DIGUANYLATE CYCLASE DGCM-RELATED"/>
    <property type="match status" value="1"/>
</dbReference>
<dbReference type="InterPro" id="IPR003660">
    <property type="entry name" value="HAMP_dom"/>
</dbReference>
<name>A0A0F9V1G8_9ZZZZ</name>
<dbReference type="Pfam" id="PF00990">
    <property type="entry name" value="GGDEF"/>
    <property type="match status" value="1"/>
</dbReference>
<keyword evidence="1" id="KW-1133">Transmembrane helix</keyword>
<dbReference type="GO" id="GO:0052621">
    <property type="term" value="F:diguanylate cyclase activity"/>
    <property type="evidence" value="ECO:0007669"/>
    <property type="project" value="TreeGrafter"/>
</dbReference>
<dbReference type="GO" id="GO:0007165">
    <property type="term" value="P:signal transduction"/>
    <property type="evidence" value="ECO:0007669"/>
    <property type="project" value="InterPro"/>
</dbReference>
<reference evidence="4" key="1">
    <citation type="journal article" date="2015" name="Nature">
        <title>Complex archaea that bridge the gap between prokaryotes and eukaryotes.</title>
        <authorList>
            <person name="Spang A."/>
            <person name="Saw J.H."/>
            <person name="Jorgensen S.L."/>
            <person name="Zaremba-Niedzwiedzka K."/>
            <person name="Martijn J."/>
            <person name="Lind A.E."/>
            <person name="van Eijk R."/>
            <person name="Schleper C."/>
            <person name="Guy L."/>
            <person name="Ettema T.J."/>
        </authorList>
    </citation>
    <scope>NUCLEOTIDE SEQUENCE</scope>
</reference>
<organism evidence="4">
    <name type="scientific">marine sediment metagenome</name>
    <dbReference type="NCBI Taxonomy" id="412755"/>
    <lineage>
        <taxon>unclassified sequences</taxon>
        <taxon>metagenomes</taxon>
        <taxon>ecological metagenomes</taxon>
    </lineage>
</organism>
<dbReference type="AlphaFoldDB" id="A0A0F9V1G8"/>
<dbReference type="FunFam" id="3.30.70.270:FF:000001">
    <property type="entry name" value="Diguanylate cyclase domain protein"/>
    <property type="match status" value="1"/>
</dbReference>
<feature type="transmembrane region" description="Helical" evidence="1">
    <location>
        <begin position="161"/>
        <end position="187"/>
    </location>
</feature>
<keyword evidence="1" id="KW-0812">Transmembrane</keyword>
<dbReference type="EMBL" id="LAZR01000048">
    <property type="protein sequence ID" value="KKN99105.1"/>
    <property type="molecule type" value="Genomic_DNA"/>
</dbReference>
<dbReference type="PANTHER" id="PTHR45138">
    <property type="entry name" value="REGULATORY COMPONENTS OF SENSORY TRANSDUCTION SYSTEM"/>
    <property type="match status" value="1"/>
</dbReference>
<evidence type="ECO:0000313" key="4">
    <source>
        <dbReference type="EMBL" id="KKN99105.1"/>
    </source>
</evidence>
<dbReference type="InterPro" id="IPR000160">
    <property type="entry name" value="GGDEF_dom"/>
</dbReference>
<dbReference type="PROSITE" id="PS50885">
    <property type="entry name" value="HAMP"/>
    <property type="match status" value="1"/>
</dbReference>
<proteinExistence type="predicted"/>